<dbReference type="EMBL" id="JBBPFD010000006">
    <property type="protein sequence ID" value="KAK7922048.1"/>
    <property type="molecule type" value="Genomic_DNA"/>
</dbReference>
<evidence type="ECO:0000256" key="1">
    <source>
        <dbReference type="SAM" id="Coils"/>
    </source>
</evidence>
<keyword evidence="1" id="KW-0175">Coiled coil</keyword>
<reference evidence="4" key="1">
    <citation type="submission" date="2024-04" db="EMBL/GenBank/DDBJ databases">
        <title>Salinicola lusitanus LLJ914,a marine bacterium isolated from the Okinawa Trough.</title>
        <authorList>
            <person name="Li J."/>
        </authorList>
    </citation>
    <scope>NUCLEOTIDE SEQUENCE [LARGE SCALE GENOMIC DNA]</scope>
</reference>
<feature type="region of interest" description="Disordered" evidence="2">
    <location>
        <begin position="1"/>
        <end position="51"/>
    </location>
</feature>
<keyword evidence="4" id="KW-1185">Reference proteome</keyword>
<name>A0AAW0PJ17_9GOBI</name>
<sequence>MPAQQQKIVLRCASRDNSAKASDPAPKLAQKTDDSNTPPSSSGTQENATTDQMALDISKIYALLKETSEKQDDKLNSIQASTRAVEAKLADLSTRLVNVESRIAFLEDANTALEVNPPASRSEVENLLSKLDDLENRSRRNNLRFVGFPEGCEDTDALAFMCAVIPELLKIDLRGDLELERAHRTLGKRKPDGQPPRAMLVRFLRFQDREKIVNAARSAGKIHWKGHHVMIFPDYSKLVTEKREAFRRCKQLLHERKIAFSLKYPAVLVLKLAEGYPKYF</sequence>
<dbReference type="Gene3D" id="3.30.70.1820">
    <property type="entry name" value="L1 transposable element, RRM domain"/>
    <property type="match status" value="1"/>
</dbReference>
<evidence type="ECO:0000313" key="4">
    <source>
        <dbReference type="Proteomes" id="UP001460270"/>
    </source>
</evidence>
<feature type="coiled-coil region" evidence="1">
    <location>
        <begin position="89"/>
        <end position="144"/>
    </location>
</feature>
<dbReference type="Proteomes" id="UP001460270">
    <property type="component" value="Unassembled WGS sequence"/>
</dbReference>
<dbReference type="FunFam" id="3.30.70.1820:FF:000004">
    <property type="entry name" value="Uncharacterized protein"/>
    <property type="match status" value="1"/>
</dbReference>
<proteinExistence type="predicted"/>
<evidence type="ECO:0008006" key="5">
    <source>
        <dbReference type="Google" id="ProtNLM"/>
    </source>
</evidence>
<gene>
    <name evidence="3" type="ORF">WMY93_008950</name>
</gene>
<dbReference type="AlphaFoldDB" id="A0AAW0PJ17"/>
<evidence type="ECO:0000313" key="3">
    <source>
        <dbReference type="EMBL" id="KAK7922048.1"/>
    </source>
</evidence>
<feature type="compositionally biased region" description="Polar residues" evidence="2">
    <location>
        <begin position="35"/>
        <end position="51"/>
    </location>
</feature>
<dbReference type="InterPro" id="IPR004244">
    <property type="entry name" value="Transposase_22"/>
</dbReference>
<organism evidence="3 4">
    <name type="scientific">Mugilogobius chulae</name>
    <name type="common">yellowstripe goby</name>
    <dbReference type="NCBI Taxonomy" id="88201"/>
    <lineage>
        <taxon>Eukaryota</taxon>
        <taxon>Metazoa</taxon>
        <taxon>Chordata</taxon>
        <taxon>Craniata</taxon>
        <taxon>Vertebrata</taxon>
        <taxon>Euteleostomi</taxon>
        <taxon>Actinopterygii</taxon>
        <taxon>Neopterygii</taxon>
        <taxon>Teleostei</taxon>
        <taxon>Neoteleostei</taxon>
        <taxon>Acanthomorphata</taxon>
        <taxon>Gobiaria</taxon>
        <taxon>Gobiiformes</taxon>
        <taxon>Gobioidei</taxon>
        <taxon>Gobiidae</taxon>
        <taxon>Gobionellinae</taxon>
        <taxon>Mugilogobius</taxon>
    </lineage>
</organism>
<comment type="caution">
    <text evidence="3">The sequence shown here is derived from an EMBL/GenBank/DDBJ whole genome shotgun (WGS) entry which is preliminary data.</text>
</comment>
<accession>A0AAW0PJ17</accession>
<evidence type="ECO:0000256" key="2">
    <source>
        <dbReference type="SAM" id="MobiDB-lite"/>
    </source>
</evidence>
<protein>
    <recommendedName>
        <fullName evidence="5">L1 transposable element RRM domain-containing protein</fullName>
    </recommendedName>
</protein>
<dbReference type="PANTHER" id="PTHR11505">
    <property type="entry name" value="L1 TRANSPOSABLE ELEMENT-RELATED"/>
    <property type="match status" value="1"/>
</dbReference>